<proteinExistence type="predicted"/>
<keyword evidence="1" id="KW-0175">Coiled coil</keyword>
<keyword evidence="4" id="KW-1185">Reference proteome</keyword>
<feature type="coiled-coil region" evidence="1">
    <location>
        <begin position="169"/>
        <end position="196"/>
    </location>
</feature>
<organism evidence="3 4">
    <name type="scientific">Parahaliea maris</name>
    <dbReference type="NCBI Taxonomy" id="2716870"/>
    <lineage>
        <taxon>Bacteria</taxon>
        <taxon>Pseudomonadati</taxon>
        <taxon>Pseudomonadota</taxon>
        <taxon>Gammaproteobacteria</taxon>
        <taxon>Cellvibrionales</taxon>
        <taxon>Halieaceae</taxon>
        <taxon>Parahaliea</taxon>
    </lineage>
</organism>
<evidence type="ECO:0000313" key="3">
    <source>
        <dbReference type="EMBL" id="TXS95999.1"/>
    </source>
</evidence>
<feature type="compositionally biased region" description="Low complexity" evidence="2">
    <location>
        <begin position="29"/>
        <end position="46"/>
    </location>
</feature>
<sequence>MLQLSPRYPLAVVITALLQGCAPAPEEPQVANASEPAPAAAQQEVPPLTLNLPGKAEGCQCVEGEEDPARDLTFLERGFDALSKGDHIEAVQYFQRYQRLEDSPEAAWEAGIGIAFASMVSSSPFLDPEASRKSWRRLNKQLTPEMKVHPTSLLMRDALESFAMMDRHITDLENNNATLKEDLEKREEALKRLRELTLGQRGARQ</sequence>
<dbReference type="PROSITE" id="PS51257">
    <property type="entry name" value="PROKAR_LIPOPROTEIN"/>
    <property type="match status" value="1"/>
</dbReference>
<reference evidence="3 4" key="1">
    <citation type="submission" date="2019-08" db="EMBL/GenBank/DDBJ databases">
        <title>Parahaliea maris sp. nov., isolated from the surface seawater.</title>
        <authorList>
            <person name="Liu Y."/>
        </authorList>
    </citation>
    <scope>NUCLEOTIDE SEQUENCE [LARGE SCALE GENOMIC DNA]</scope>
    <source>
        <strain evidence="3 4">HSLHS9</strain>
    </source>
</reference>
<name>A0A5C9A7B9_9GAMM</name>
<accession>A0A5C9A7B9</accession>
<gene>
    <name evidence="3" type="ORF">FV139_00365</name>
</gene>
<evidence type="ECO:0000313" key="4">
    <source>
        <dbReference type="Proteomes" id="UP000321039"/>
    </source>
</evidence>
<evidence type="ECO:0000256" key="2">
    <source>
        <dbReference type="SAM" id="MobiDB-lite"/>
    </source>
</evidence>
<evidence type="ECO:0000256" key="1">
    <source>
        <dbReference type="SAM" id="Coils"/>
    </source>
</evidence>
<dbReference type="EMBL" id="VRZA01000001">
    <property type="protein sequence ID" value="TXS95999.1"/>
    <property type="molecule type" value="Genomic_DNA"/>
</dbReference>
<dbReference type="AlphaFoldDB" id="A0A5C9A7B9"/>
<protein>
    <submittedName>
        <fullName evidence="3">Uncharacterized protein</fullName>
    </submittedName>
</protein>
<feature type="region of interest" description="Disordered" evidence="2">
    <location>
        <begin position="26"/>
        <end position="46"/>
    </location>
</feature>
<comment type="caution">
    <text evidence="3">The sequence shown here is derived from an EMBL/GenBank/DDBJ whole genome shotgun (WGS) entry which is preliminary data.</text>
</comment>
<dbReference type="Proteomes" id="UP000321039">
    <property type="component" value="Unassembled WGS sequence"/>
</dbReference>